<dbReference type="EMBL" id="AP014598">
    <property type="protein sequence ID" value="BAU19105.1"/>
    <property type="molecule type" value="Genomic_DNA"/>
</dbReference>
<evidence type="ECO:0000313" key="5">
    <source>
        <dbReference type="Proteomes" id="UP000217431"/>
    </source>
</evidence>
<dbReference type="RefSeq" id="WP_096409112.1">
    <property type="nucleotide sequence ID" value="NZ_AP014598.1"/>
</dbReference>
<dbReference type="GO" id="GO:0016539">
    <property type="term" value="P:intein-mediated protein splicing"/>
    <property type="evidence" value="ECO:0007669"/>
    <property type="project" value="InterPro"/>
</dbReference>
<feature type="transmembrane region" description="Helical" evidence="2">
    <location>
        <begin position="83"/>
        <end position="102"/>
    </location>
</feature>
<dbReference type="Pfam" id="PF07591">
    <property type="entry name" value="PT-HINT"/>
    <property type="match status" value="1"/>
</dbReference>
<keyword evidence="2" id="KW-1133">Transmembrane helix</keyword>
<organism evidence="4 5">
    <name type="scientific">Prevotella intermedia</name>
    <dbReference type="NCBI Taxonomy" id="28131"/>
    <lineage>
        <taxon>Bacteria</taxon>
        <taxon>Pseudomonadati</taxon>
        <taxon>Bacteroidota</taxon>
        <taxon>Bacteroidia</taxon>
        <taxon>Bacteroidales</taxon>
        <taxon>Prevotellaceae</taxon>
        <taxon>Prevotella</taxon>
    </lineage>
</organism>
<accession>A0A0T7APR9</accession>
<name>A0A0T7APR9_PREIN</name>
<proteinExistence type="predicted"/>
<gene>
    <name evidence="4" type="ORF">PIOMA14_II_0601</name>
</gene>
<dbReference type="SMART" id="SM00306">
    <property type="entry name" value="HintN"/>
    <property type="match status" value="1"/>
</dbReference>
<dbReference type="PROSITE" id="PS50817">
    <property type="entry name" value="INTEIN_N_TER"/>
    <property type="match status" value="1"/>
</dbReference>
<dbReference type="Gene3D" id="2.170.16.10">
    <property type="entry name" value="Hedgehog/Intein (Hint) domain"/>
    <property type="match status" value="1"/>
</dbReference>
<reference evidence="4 5" key="1">
    <citation type="journal article" date="2016" name="DNA Res.">
        <title>The complete genome sequencing of Prevotella intermedia strain OMA14 and a subsequent fine-scale, intra-species genomic comparison reveal an unusual amplification of conjugative and mobile transposons and identify a novel Prevotella-lineage-specific repeat.</title>
        <authorList>
            <person name="Naito M."/>
            <person name="Ogura Y."/>
            <person name="Itoh T."/>
            <person name="Shoji M."/>
            <person name="Okamoto M."/>
            <person name="Hayashi T."/>
            <person name="Nakayama K."/>
        </authorList>
    </citation>
    <scope>NUCLEOTIDE SEQUENCE [LARGE SCALE GENOMIC DNA]</scope>
    <source>
        <strain evidence="4 5">OMA14</strain>
    </source>
</reference>
<dbReference type="NCBIfam" id="TIGR01445">
    <property type="entry name" value="intein_Nterm"/>
    <property type="match status" value="1"/>
</dbReference>
<keyword evidence="2" id="KW-0812">Transmembrane</keyword>
<dbReference type="InterPro" id="IPR006141">
    <property type="entry name" value="Intein_N"/>
</dbReference>
<feature type="region of interest" description="Disordered" evidence="1">
    <location>
        <begin position="424"/>
        <end position="464"/>
    </location>
</feature>
<dbReference type="SUPFAM" id="SSF51294">
    <property type="entry name" value="Hedgehog/intein (Hint) domain"/>
    <property type="match status" value="1"/>
</dbReference>
<evidence type="ECO:0000256" key="1">
    <source>
        <dbReference type="SAM" id="MobiDB-lite"/>
    </source>
</evidence>
<protein>
    <recommendedName>
        <fullName evidence="3">Hint domain-containing protein</fullName>
    </recommendedName>
</protein>
<sequence length="562" mass="61183">MANEQYLTTAHYLTCSKGAKPVRVSVDSQKSVKFSGSLAATSKDLQTKSNFICAGSVAFAAGAIAGVATFAVGACMCVPGPGWVMAAIIAAVVVAALIFAGCKCASAAATRSWIPATTSQRSKLNGTPLLTLSSQMTCPAEGGIITAQETLWEAWGQQALTNLGHIANFAFGFLVGRGGASMVAEAGTAAAGASSAGQAATTFARTFGKSFLNTAKENLLQQFTGWNQGGMFCRFMKGFGLYGEAKAHYDIWTDDEKSIWEKIQASGMSLILDVFAAKGATTVCFPAGTKVHTQWGLADIEKLEIGVPVLTYNEETGRQEYKQVKKVMRRMTRRMCAMELSNGTTLEVTPEHRFFSNGEWVPIEELNVNDTLQLKDNSIVVIDNKIIFPTFVEVYNLEIEDNENYYVTIDGVLVHNGCNDAANKTEDPPGTFRDSNGKLRNSDGTFANDPSAVKKTKTGEEYQRNMSERQKALLRDADDPHADLSDEAREFIKENNGKKVPENYEVSHEEPLYTRSTHEGKAEIDVAENMKTQPKDVHRARHKICGDQYHQFGPANKPKIIK</sequence>
<dbReference type="InterPro" id="IPR003587">
    <property type="entry name" value="Hint_dom_N"/>
</dbReference>
<evidence type="ECO:0000256" key="2">
    <source>
        <dbReference type="SAM" id="Phobius"/>
    </source>
</evidence>
<dbReference type="CDD" id="cd00081">
    <property type="entry name" value="Hint"/>
    <property type="match status" value="1"/>
</dbReference>
<feature type="transmembrane region" description="Helical" evidence="2">
    <location>
        <begin position="51"/>
        <end position="71"/>
    </location>
</feature>
<dbReference type="Proteomes" id="UP000217431">
    <property type="component" value="Chromosome II"/>
</dbReference>
<evidence type="ECO:0000313" key="4">
    <source>
        <dbReference type="EMBL" id="BAU19105.1"/>
    </source>
</evidence>
<keyword evidence="2" id="KW-0472">Membrane</keyword>
<dbReference type="Pfam" id="PF14107">
    <property type="entry name" value="DUF4280"/>
    <property type="match status" value="1"/>
</dbReference>
<dbReference type="AlphaFoldDB" id="A0A0T7APR9"/>
<dbReference type="InterPro" id="IPR036844">
    <property type="entry name" value="Hint_dom_sf"/>
</dbReference>
<dbReference type="NCBIfam" id="TIGR01443">
    <property type="entry name" value="intein_Cterm"/>
    <property type="match status" value="1"/>
</dbReference>
<dbReference type="InterPro" id="IPR030934">
    <property type="entry name" value="Intein_C"/>
</dbReference>
<dbReference type="InterPro" id="IPR025460">
    <property type="entry name" value="DUF4280"/>
</dbReference>
<feature type="domain" description="Hint" evidence="3">
    <location>
        <begin position="282"/>
        <end position="376"/>
    </location>
</feature>
<dbReference type="PROSITE" id="PS50818">
    <property type="entry name" value="INTEIN_C_TER"/>
    <property type="match status" value="1"/>
</dbReference>
<evidence type="ECO:0000259" key="3">
    <source>
        <dbReference type="SMART" id="SM00306"/>
    </source>
</evidence>